<keyword evidence="3 4" id="KW-0732">Signal</keyword>
<dbReference type="NCBIfam" id="NF033679">
    <property type="entry name" value="DNRLRE_dom"/>
    <property type="match status" value="1"/>
</dbReference>
<dbReference type="EMBL" id="CP076130">
    <property type="protein sequence ID" value="QWG10521.1"/>
    <property type="molecule type" value="Genomic_DNA"/>
</dbReference>
<comment type="subcellular location">
    <subcellularLocation>
        <location evidence="1">Secreted</location>
    </subcellularLocation>
</comment>
<sequence length="211" mass="23551">MKTRIFILLFSLGMVSLVQAGEPKNGGKIKVKQDAYVECGESSVKTMGSTQSNKLRVGNVKKENKYSRRTYLKFSMKNIDGLDNANFIVLHVYGKAFSKQTDKNAIIDVHTVLSNKWNEESITWKKAPQVGGKIGTFEVTQKGEQGGWAWYTVSIPAIEIKELIIDSGKKQEFSIALQSVADRPVTSEFYSKERTSKNGNITKNGAYITLK</sequence>
<dbReference type="InterPro" id="IPR055372">
    <property type="entry name" value="CBM96"/>
</dbReference>
<evidence type="ECO:0000256" key="1">
    <source>
        <dbReference type="ARBA" id="ARBA00004613"/>
    </source>
</evidence>
<proteinExistence type="predicted"/>
<evidence type="ECO:0000313" key="7">
    <source>
        <dbReference type="Proteomes" id="UP000682802"/>
    </source>
</evidence>
<evidence type="ECO:0000313" key="6">
    <source>
        <dbReference type="EMBL" id="QWG10521.1"/>
    </source>
</evidence>
<feature type="domain" description="Carbohydrate-binding module family 96" evidence="5">
    <location>
        <begin position="29"/>
        <end position="197"/>
    </location>
</feature>
<gene>
    <name evidence="6" type="ORF">KM029_26470</name>
</gene>
<evidence type="ECO:0000256" key="4">
    <source>
        <dbReference type="SAM" id="SignalP"/>
    </source>
</evidence>
<geneLocation type="plasmid" evidence="6 7">
    <name>p1</name>
</geneLocation>
<name>A0ABX8H518_9BACT</name>
<accession>A0ABX8H518</accession>
<keyword evidence="2" id="KW-0964">Secreted</keyword>
<dbReference type="Proteomes" id="UP000682802">
    <property type="component" value="Plasmid p1"/>
</dbReference>
<feature type="chain" id="PRO_5046877834" evidence="4">
    <location>
        <begin position="21"/>
        <end position="211"/>
    </location>
</feature>
<keyword evidence="6" id="KW-0614">Plasmid</keyword>
<organism evidence="6 7">
    <name type="scientific">Flammeovirga kamogawensis</name>
    <dbReference type="NCBI Taxonomy" id="373891"/>
    <lineage>
        <taxon>Bacteria</taxon>
        <taxon>Pseudomonadati</taxon>
        <taxon>Bacteroidota</taxon>
        <taxon>Cytophagia</taxon>
        <taxon>Cytophagales</taxon>
        <taxon>Flammeovirgaceae</taxon>
        <taxon>Flammeovirga</taxon>
    </lineage>
</organism>
<protein>
    <submittedName>
        <fullName evidence="6">DNRLRE domain-containing protein</fullName>
    </submittedName>
</protein>
<dbReference type="Pfam" id="PF24517">
    <property type="entry name" value="CBM96"/>
    <property type="match status" value="1"/>
</dbReference>
<dbReference type="RefSeq" id="WP_144077007.1">
    <property type="nucleotide sequence ID" value="NZ_CP076130.1"/>
</dbReference>
<keyword evidence="7" id="KW-1185">Reference proteome</keyword>
<evidence type="ECO:0000259" key="5">
    <source>
        <dbReference type="Pfam" id="PF24517"/>
    </source>
</evidence>
<reference evidence="6 7" key="1">
    <citation type="submission" date="2021-05" db="EMBL/GenBank/DDBJ databases">
        <title>Comparative genomic studies on the polysaccharide-degrading batcterial strains of the Flammeovirga genus.</title>
        <authorList>
            <person name="Zewei F."/>
            <person name="Zheng Z."/>
            <person name="Yu L."/>
            <person name="Ruyue G."/>
            <person name="Yanhong M."/>
            <person name="Yuanyuan C."/>
            <person name="Jingyan G."/>
            <person name="Wenjun H."/>
        </authorList>
    </citation>
    <scope>NUCLEOTIDE SEQUENCE [LARGE SCALE GENOMIC DNA]</scope>
    <source>
        <strain evidence="6 7">YS10</strain>
        <plasmid evidence="6 7">p1</plasmid>
    </source>
</reference>
<evidence type="ECO:0000256" key="3">
    <source>
        <dbReference type="ARBA" id="ARBA00022729"/>
    </source>
</evidence>
<feature type="signal peptide" evidence="4">
    <location>
        <begin position="1"/>
        <end position="20"/>
    </location>
</feature>
<evidence type="ECO:0000256" key="2">
    <source>
        <dbReference type="ARBA" id="ARBA00022525"/>
    </source>
</evidence>